<dbReference type="RefSeq" id="WP_173063899.1">
    <property type="nucleotide sequence ID" value="NZ_BAABGO010000004.1"/>
</dbReference>
<dbReference type="Proteomes" id="UP000482800">
    <property type="component" value="Unassembled WGS sequence"/>
</dbReference>
<dbReference type="SUPFAM" id="SSF63817">
    <property type="entry name" value="Sortase"/>
    <property type="match status" value="1"/>
</dbReference>
<evidence type="ECO:0000313" key="3">
    <source>
        <dbReference type="EMBL" id="GFJ82862.1"/>
    </source>
</evidence>
<dbReference type="EMBL" id="BLPF01000002">
    <property type="protein sequence ID" value="GFJ82862.1"/>
    <property type="molecule type" value="Genomic_DNA"/>
</dbReference>
<dbReference type="Gene3D" id="2.40.260.10">
    <property type="entry name" value="Sortase"/>
    <property type="match status" value="1"/>
</dbReference>
<feature type="compositionally biased region" description="Low complexity" evidence="2">
    <location>
        <begin position="43"/>
        <end position="61"/>
    </location>
</feature>
<dbReference type="Pfam" id="PF04203">
    <property type="entry name" value="Sortase"/>
    <property type="match status" value="1"/>
</dbReference>
<evidence type="ECO:0000256" key="1">
    <source>
        <dbReference type="ARBA" id="ARBA00022801"/>
    </source>
</evidence>
<evidence type="ECO:0008006" key="5">
    <source>
        <dbReference type="Google" id="ProtNLM"/>
    </source>
</evidence>
<sequence>MSRRWPLIAVVAGTLLLAAAALVAWRPGGQVREFGPAPPPVPVATTATAGAAAAPAPSAERVPPRRLPPERLAIPAIGVDATVRATGVDRATGELDVPPSVDTVGWYRFGPDLASGAGSIVIAGHVDSAEEGEGAFFRLRELRAGDTVMVRGAGGAERVYTVDSRRVYAKSSAPLDRLFARDGPPRLTLITCGGAFDRETGHYRDNVVVTATPA</sequence>
<keyword evidence="4" id="KW-1185">Reference proteome</keyword>
<evidence type="ECO:0000256" key="2">
    <source>
        <dbReference type="SAM" id="MobiDB-lite"/>
    </source>
</evidence>
<comment type="caution">
    <text evidence="3">The sequence shown here is derived from an EMBL/GenBank/DDBJ whole genome shotgun (WGS) entry which is preliminary data.</text>
</comment>
<dbReference type="AlphaFoldDB" id="A0A6V8KC98"/>
<proteinExistence type="predicted"/>
<protein>
    <recommendedName>
        <fullName evidence="5">Class F sortase</fullName>
    </recommendedName>
</protein>
<name>A0A6V8KC98_9ACTN</name>
<reference evidence="3 4" key="2">
    <citation type="submission" date="2020-03" db="EMBL/GenBank/DDBJ databases">
        <authorList>
            <person name="Ichikawa N."/>
            <person name="Kimura A."/>
            <person name="Kitahashi Y."/>
            <person name="Uohara A."/>
        </authorList>
    </citation>
    <scope>NUCLEOTIDE SEQUENCE [LARGE SCALE GENOMIC DNA]</scope>
    <source>
        <strain evidence="3 4">NBRC 108639</strain>
    </source>
</reference>
<evidence type="ECO:0000313" key="4">
    <source>
        <dbReference type="Proteomes" id="UP000482800"/>
    </source>
</evidence>
<dbReference type="InterPro" id="IPR042001">
    <property type="entry name" value="Sortase_F"/>
</dbReference>
<feature type="region of interest" description="Disordered" evidence="2">
    <location>
        <begin position="36"/>
        <end position="66"/>
    </location>
</feature>
<dbReference type="InterPro" id="IPR023365">
    <property type="entry name" value="Sortase_dom-sf"/>
</dbReference>
<accession>A0A6V8KC98</accession>
<gene>
    <name evidence="3" type="ORF">Phou_070420</name>
</gene>
<organism evidence="3 4">
    <name type="scientific">Phytohabitans houttuyneae</name>
    <dbReference type="NCBI Taxonomy" id="1076126"/>
    <lineage>
        <taxon>Bacteria</taxon>
        <taxon>Bacillati</taxon>
        <taxon>Actinomycetota</taxon>
        <taxon>Actinomycetes</taxon>
        <taxon>Micromonosporales</taxon>
        <taxon>Micromonosporaceae</taxon>
    </lineage>
</organism>
<dbReference type="InterPro" id="IPR005754">
    <property type="entry name" value="Sortase"/>
</dbReference>
<dbReference type="GO" id="GO:0016787">
    <property type="term" value="F:hydrolase activity"/>
    <property type="evidence" value="ECO:0007669"/>
    <property type="project" value="UniProtKB-KW"/>
</dbReference>
<reference evidence="3 4" key="1">
    <citation type="submission" date="2020-03" db="EMBL/GenBank/DDBJ databases">
        <title>Whole genome shotgun sequence of Phytohabitans houttuyneae NBRC 108639.</title>
        <authorList>
            <person name="Komaki H."/>
            <person name="Tamura T."/>
        </authorList>
    </citation>
    <scope>NUCLEOTIDE SEQUENCE [LARGE SCALE GENOMIC DNA]</scope>
    <source>
        <strain evidence="3 4">NBRC 108639</strain>
    </source>
</reference>
<dbReference type="CDD" id="cd05829">
    <property type="entry name" value="Sortase_F"/>
    <property type="match status" value="1"/>
</dbReference>
<keyword evidence="1" id="KW-0378">Hydrolase</keyword>